<dbReference type="Proteomes" id="UP001597199">
    <property type="component" value="Unassembled WGS sequence"/>
</dbReference>
<name>A0ABW4BC61_9LACO</name>
<feature type="domain" description="Gram-positive pilin subunit D1 N-terminal" evidence="3">
    <location>
        <begin position="29"/>
        <end position="203"/>
    </location>
</feature>
<organism evidence="4 5">
    <name type="scientific">Lacticaseibacillus suilingensis</name>
    <dbReference type="NCBI Taxonomy" id="2799577"/>
    <lineage>
        <taxon>Bacteria</taxon>
        <taxon>Bacillati</taxon>
        <taxon>Bacillota</taxon>
        <taxon>Bacilli</taxon>
        <taxon>Lactobacillales</taxon>
        <taxon>Lactobacillaceae</taxon>
        <taxon>Lacticaseibacillus</taxon>
    </lineage>
</organism>
<sequence>MLKRILFSIAAAAMALPFLQATPTQAATKNVDIVVHKRLHDDARLNTDTWSYENDGSLKSKIELAETKGLNGAEVVLYDATKLYQEALEDGKTPTQFVNEWRNKDRMDAFAEAEEHLDLLATKTTQEGFMEDGSREDGIARFTVAQKVGTQYAAYLLLEKSVASDHSFDVDLSTMAAPMMVVMPIMNADGAAMDNIHIYAKNVAYVRDPYFFKFGRNAAGDDVRVQGAVFALYQIVNGEKLWLSTDLSEAPRNEWITSSNPLTDEAVDKFISDKDGLVNTGTRFLASGTYYFEELKPALGYINNLGATGVKVEVPTSWTKPDGSLNPVLVNGEVLNETTAGMVSAEQVAIGRPRVYNIREKEDQGEVTVVAKPSNPQTPAGKLPQTGSVISGLLIALGAALMLGAWLLQRRAHTKN</sequence>
<evidence type="ECO:0000256" key="1">
    <source>
        <dbReference type="SAM" id="Phobius"/>
    </source>
</evidence>
<feature type="chain" id="PRO_5045300329" evidence="2">
    <location>
        <begin position="27"/>
        <end position="416"/>
    </location>
</feature>
<evidence type="ECO:0000313" key="4">
    <source>
        <dbReference type="EMBL" id="MFD1398099.1"/>
    </source>
</evidence>
<feature type="signal peptide" evidence="2">
    <location>
        <begin position="1"/>
        <end position="26"/>
    </location>
</feature>
<reference evidence="5" key="1">
    <citation type="journal article" date="2019" name="Int. J. Syst. Evol. Microbiol.">
        <title>The Global Catalogue of Microorganisms (GCM) 10K type strain sequencing project: providing services to taxonomists for standard genome sequencing and annotation.</title>
        <authorList>
            <consortium name="The Broad Institute Genomics Platform"/>
            <consortium name="The Broad Institute Genome Sequencing Center for Infectious Disease"/>
            <person name="Wu L."/>
            <person name="Ma J."/>
        </authorList>
    </citation>
    <scope>NUCLEOTIDE SEQUENCE [LARGE SCALE GENOMIC DNA]</scope>
    <source>
        <strain evidence="5">CCM 9110</strain>
    </source>
</reference>
<keyword evidence="5" id="KW-1185">Reference proteome</keyword>
<proteinExistence type="predicted"/>
<keyword evidence="1" id="KW-1133">Transmembrane helix</keyword>
<keyword evidence="1" id="KW-0812">Transmembrane</keyword>
<dbReference type="Gene3D" id="2.60.40.10">
    <property type="entry name" value="Immunoglobulins"/>
    <property type="match status" value="2"/>
</dbReference>
<evidence type="ECO:0000313" key="5">
    <source>
        <dbReference type="Proteomes" id="UP001597199"/>
    </source>
</evidence>
<dbReference type="NCBIfam" id="TIGR01167">
    <property type="entry name" value="LPXTG_anchor"/>
    <property type="match status" value="1"/>
</dbReference>
<gene>
    <name evidence="4" type="ORF">ACFQ41_02110</name>
</gene>
<dbReference type="RefSeq" id="WP_204118645.1">
    <property type="nucleotide sequence ID" value="NZ_BOLV01000006.1"/>
</dbReference>
<protein>
    <submittedName>
        <fullName evidence="4">Pilin N-terminal domain-containing protein</fullName>
    </submittedName>
</protein>
<feature type="transmembrane region" description="Helical" evidence="1">
    <location>
        <begin position="389"/>
        <end position="408"/>
    </location>
</feature>
<dbReference type="InterPro" id="IPR032364">
    <property type="entry name" value="GramPos_pilinD1_N"/>
</dbReference>
<accession>A0ABW4BC61</accession>
<comment type="caution">
    <text evidence="4">The sequence shown here is derived from an EMBL/GenBank/DDBJ whole genome shotgun (WGS) entry which is preliminary data.</text>
</comment>
<keyword evidence="2" id="KW-0732">Signal</keyword>
<dbReference type="EMBL" id="JBHTOA010000015">
    <property type="protein sequence ID" value="MFD1398099.1"/>
    <property type="molecule type" value="Genomic_DNA"/>
</dbReference>
<keyword evidence="1" id="KW-0472">Membrane</keyword>
<evidence type="ECO:0000256" key="2">
    <source>
        <dbReference type="SAM" id="SignalP"/>
    </source>
</evidence>
<dbReference type="Pfam" id="PF16555">
    <property type="entry name" value="GramPos_pilinD1"/>
    <property type="match status" value="1"/>
</dbReference>
<evidence type="ECO:0000259" key="3">
    <source>
        <dbReference type="Pfam" id="PF16555"/>
    </source>
</evidence>
<dbReference type="InterPro" id="IPR013783">
    <property type="entry name" value="Ig-like_fold"/>
</dbReference>